<gene>
    <name evidence="8" type="ORF">K505DRAFT_342749</name>
</gene>
<organism evidence="8 9">
    <name type="scientific">Melanomma pulvis-pyrius CBS 109.77</name>
    <dbReference type="NCBI Taxonomy" id="1314802"/>
    <lineage>
        <taxon>Eukaryota</taxon>
        <taxon>Fungi</taxon>
        <taxon>Dikarya</taxon>
        <taxon>Ascomycota</taxon>
        <taxon>Pezizomycotina</taxon>
        <taxon>Dothideomycetes</taxon>
        <taxon>Pleosporomycetidae</taxon>
        <taxon>Pleosporales</taxon>
        <taxon>Melanommataceae</taxon>
        <taxon>Melanomma</taxon>
    </lineage>
</organism>
<dbReference type="NCBIfam" id="NF006969">
    <property type="entry name" value="PRK09441.1-2"/>
    <property type="match status" value="1"/>
</dbReference>
<dbReference type="GO" id="GO:0005509">
    <property type="term" value="F:calcium ion binding"/>
    <property type="evidence" value="ECO:0007669"/>
    <property type="project" value="InterPro"/>
</dbReference>
<dbReference type="Gene3D" id="2.40.30.140">
    <property type="match status" value="1"/>
</dbReference>
<dbReference type="Pfam" id="PF00128">
    <property type="entry name" value="Alpha-amylase"/>
    <property type="match status" value="1"/>
</dbReference>
<dbReference type="PIRSF" id="PIRSF001021">
    <property type="entry name" value="Alph-amls_thrmst"/>
    <property type="match status" value="1"/>
</dbReference>
<dbReference type="OrthoDB" id="550577at2759"/>
<evidence type="ECO:0000256" key="3">
    <source>
        <dbReference type="ARBA" id="ARBA00022723"/>
    </source>
</evidence>
<keyword evidence="4 8" id="KW-0378">Hydrolase</keyword>
<evidence type="ECO:0000256" key="5">
    <source>
        <dbReference type="ARBA" id="ARBA00023277"/>
    </source>
</evidence>
<dbReference type="SUPFAM" id="SSF51445">
    <property type="entry name" value="(Trans)glycosidases"/>
    <property type="match status" value="1"/>
</dbReference>
<accession>A0A6A6WU90</accession>
<evidence type="ECO:0000256" key="1">
    <source>
        <dbReference type="ARBA" id="ARBA00001913"/>
    </source>
</evidence>
<protein>
    <submittedName>
        <fullName evidence="8">Glycoside hydrolase family 13 protein</fullName>
    </submittedName>
</protein>
<dbReference type="InterPro" id="IPR013780">
    <property type="entry name" value="Glyco_hydro_b"/>
</dbReference>
<dbReference type="Gene3D" id="3.20.20.80">
    <property type="entry name" value="Glycosidases"/>
    <property type="match status" value="1"/>
</dbReference>
<keyword evidence="5" id="KW-0119">Carbohydrate metabolism</keyword>
<feature type="domain" description="Glycosyl hydrolase family 13 catalytic" evidence="7">
    <location>
        <begin position="26"/>
        <end position="415"/>
    </location>
</feature>
<keyword evidence="6" id="KW-0326">Glycosidase</keyword>
<dbReference type="CDD" id="cd11318">
    <property type="entry name" value="AmyAc_bac_fung_AmyA"/>
    <property type="match status" value="1"/>
</dbReference>
<dbReference type="GO" id="GO:0004553">
    <property type="term" value="F:hydrolase activity, hydrolyzing O-glycosyl compounds"/>
    <property type="evidence" value="ECO:0007669"/>
    <property type="project" value="InterPro"/>
</dbReference>
<proteinExistence type="inferred from homology"/>
<evidence type="ECO:0000256" key="2">
    <source>
        <dbReference type="ARBA" id="ARBA00008061"/>
    </source>
</evidence>
<dbReference type="SUPFAM" id="SSF51011">
    <property type="entry name" value="Glycosyl hydrolase domain"/>
    <property type="match status" value="1"/>
</dbReference>
<dbReference type="EMBL" id="MU002292">
    <property type="protein sequence ID" value="KAF2787672.1"/>
    <property type="molecule type" value="Genomic_DNA"/>
</dbReference>
<comment type="similarity">
    <text evidence="2">Belongs to the glycosyl hydrolase 13 family.</text>
</comment>
<dbReference type="PANTHER" id="PTHR43447">
    <property type="entry name" value="ALPHA-AMYLASE"/>
    <property type="match status" value="1"/>
</dbReference>
<comment type="cofactor">
    <cofactor evidence="1">
        <name>Ca(2+)</name>
        <dbReference type="ChEBI" id="CHEBI:29108"/>
    </cofactor>
</comment>
<dbReference type="InterPro" id="IPR017853">
    <property type="entry name" value="GH"/>
</dbReference>
<dbReference type="Gene3D" id="2.60.40.1180">
    <property type="entry name" value="Golgi alpha-mannosidase II"/>
    <property type="match status" value="1"/>
</dbReference>
<keyword evidence="9" id="KW-1185">Reference proteome</keyword>
<dbReference type="GO" id="GO:0005975">
    <property type="term" value="P:carbohydrate metabolic process"/>
    <property type="evidence" value="ECO:0007669"/>
    <property type="project" value="InterPro"/>
</dbReference>
<name>A0A6A6WU90_9PLEO</name>
<dbReference type="SMART" id="SM00642">
    <property type="entry name" value="Aamy"/>
    <property type="match status" value="1"/>
</dbReference>
<dbReference type="Proteomes" id="UP000799757">
    <property type="component" value="Unassembled WGS sequence"/>
</dbReference>
<sequence>MSSLLPSPPISLNSRNSKLFSSPTNRILFEAFEWHLPSNHKHWRRLHLALPSLSAIGITDLWLPPGSKAKDANSNGYDIYDAYDLGEFDQKGTIPTKWGTKQELVNLAVECKEQGVGLIWDAILNHRAFADTTETVKVVEVDPRGTEDRRVDITEPYDITAWTKFNFTARNGKYSNFTYNKNHFNGTDWNQDNEKRAIYRFVESGKTWAEDVGTMQGNADYLMLENLDYRNEEVVRETMEWGDWILQELDLSGFRLDAVQHYSWKFADAWTQHLSEKSANGLLCIGEFWNGDVDVLLEWLDNMSPDFQLYDVPLMYKIARLSWFEDIDMRDIFRNTLVERRPNNAVTFIRIHDTQKGQEMDTPIRYSFTPHAYSLLLLRQEGIPCVFFGDLYGITGPFPEPPTCWGKLPRIILARKLYAYGQQQDYLERSDCIGWVRSGDKLHPDGLAIIMSWTQDAEIETPVLSLRMSVGKNHAGEAWTDVLDFEWNVVVIDENGLGQFRCRKNSMACFVNNKARGRERFPVRFDADFHDLHA</sequence>
<evidence type="ECO:0000313" key="9">
    <source>
        <dbReference type="Proteomes" id="UP000799757"/>
    </source>
</evidence>
<evidence type="ECO:0000256" key="4">
    <source>
        <dbReference type="ARBA" id="ARBA00022801"/>
    </source>
</evidence>
<dbReference type="InterPro" id="IPR006047">
    <property type="entry name" value="GH13_cat_dom"/>
</dbReference>
<evidence type="ECO:0000256" key="6">
    <source>
        <dbReference type="ARBA" id="ARBA00023295"/>
    </source>
</evidence>
<keyword evidence="3" id="KW-0479">Metal-binding</keyword>
<reference evidence="8" key="1">
    <citation type="journal article" date="2020" name="Stud. Mycol.">
        <title>101 Dothideomycetes genomes: a test case for predicting lifestyles and emergence of pathogens.</title>
        <authorList>
            <person name="Haridas S."/>
            <person name="Albert R."/>
            <person name="Binder M."/>
            <person name="Bloem J."/>
            <person name="Labutti K."/>
            <person name="Salamov A."/>
            <person name="Andreopoulos B."/>
            <person name="Baker S."/>
            <person name="Barry K."/>
            <person name="Bills G."/>
            <person name="Bluhm B."/>
            <person name="Cannon C."/>
            <person name="Castanera R."/>
            <person name="Culley D."/>
            <person name="Daum C."/>
            <person name="Ezra D."/>
            <person name="Gonzalez J."/>
            <person name="Henrissat B."/>
            <person name="Kuo A."/>
            <person name="Liang C."/>
            <person name="Lipzen A."/>
            <person name="Lutzoni F."/>
            <person name="Magnuson J."/>
            <person name="Mondo S."/>
            <person name="Nolan M."/>
            <person name="Ohm R."/>
            <person name="Pangilinan J."/>
            <person name="Park H.-J."/>
            <person name="Ramirez L."/>
            <person name="Alfaro M."/>
            <person name="Sun H."/>
            <person name="Tritt A."/>
            <person name="Yoshinaga Y."/>
            <person name="Zwiers L.-H."/>
            <person name="Turgeon B."/>
            <person name="Goodwin S."/>
            <person name="Spatafora J."/>
            <person name="Crous P."/>
            <person name="Grigoriev I."/>
        </authorList>
    </citation>
    <scope>NUCLEOTIDE SEQUENCE</scope>
    <source>
        <strain evidence="8">CBS 109.77</strain>
    </source>
</reference>
<dbReference type="InterPro" id="IPR013776">
    <property type="entry name" value="A-amylase_thermo"/>
</dbReference>
<evidence type="ECO:0000313" key="8">
    <source>
        <dbReference type="EMBL" id="KAF2787672.1"/>
    </source>
</evidence>
<dbReference type="AlphaFoldDB" id="A0A6A6WU90"/>
<evidence type="ECO:0000259" key="7">
    <source>
        <dbReference type="SMART" id="SM00642"/>
    </source>
</evidence>